<evidence type="ECO:0000313" key="3">
    <source>
        <dbReference type="EnsemblMetazoa" id="CPIJ004738-PA"/>
    </source>
</evidence>
<evidence type="ECO:0000313" key="4">
    <source>
        <dbReference type="Proteomes" id="UP000002320"/>
    </source>
</evidence>
<reference evidence="2" key="1">
    <citation type="submission" date="2007-03" db="EMBL/GenBank/DDBJ databases">
        <title>Annotation of Culex pipiens quinquefasciatus.</title>
        <authorList>
            <consortium name="The Broad Institute Genome Sequencing Platform"/>
            <person name="Atkinson P.W."/>
            <person name="Hemingway J."/>
            <person name="Christensen B.M."/>
            <person name="Higgs S."/>
            <person name="Kodira C."/>
            <person name="Hannick L."/>
            <person name="Megy K."/>
            <person name="O'Leary S."/>
            <person name="Pearson M."/>
            <person name="Haas B.J."/>
            <person name="Mauceli E."/>
            <person name="Wortman J.R."/>
            <person name="Lee N.H."/>
            <person name="Guigo R."/>
            <person name="Stanke M."/>
            <person name="Alvarado L."/>
            <person name="Amedeo P."/>
            <person name="Antoine C.H."/>
            <person name="Arensburger P."/>
            <person name="Bidwell S.L."/>
            <person name="Crawford M."/>
            <person name="Camaro F."/>
            <person name="Devon K."/>
            <person name="Engels R."/>
            <person name="Hammond M."/>
            <person name="Howarth C."/>
            <person name="Koehrsen M."/>
            <person name="Lawson D."/>
            <person name="Montgomery P."/>
            <person name="Nene V."/>
            <person name="Nusbaum C."/>
            <person name="Puiu D."/>
            <person name="Romero-Severson J."/>
            <person name="Severson D.W."/>
            <person name="Shumway M."/>
            <person name="Sisk P."/>
            <person name="Stolte C."/>
            <person name="Zeng Q."/>
            <person name="Eisenstadt E."/>
            <person name="Fraser-Liggett C."/>
            <person name="Strausberg R."/>
            <person name="Galagan J."/>
            <person name="Birren B."/>
            <person name="Collins F.H."/>
        </authorList>
    </citation>
    <scope>NUCLEOTIDE SEQUENCE [LARGE SCALE GENOMIC DNA]</scope>
    <source>
        <strain evidence="2">JHB</strain>
    </source>
</reference>
<gene>
    <name evidence="3" type="primary">6036765</name>
    <name evidence="2" type="ORF">CpipJ_CPIJ004738</name>
</gene>
<protein>
    <submittedName>
        <fullName evidence="2 3">Uncharacterized protein</fullName>
    </submittedName>
</protein>
<evidence type="ECO:0000256" key="1">
    <source>
        <dbReference type="SAM" id="MobiDB-lite"/>
    </source>
</evidence>
<name>B0WDH8_CULQU</name>
<dbReference type="HOGENOM" id="CLU_1429321_0_0_1"/>
<feature type="region of interest" description="Disordered" evidence="1">
    <location>
        <begin position="147"/>
        <end position="166"/>
    </location>
</feature>
<dbReference type="AlphaFoldDB" id="B0WDH8"/>
<dbReference type="Proteomes" id="UP000002320">
    <property type="component" value="Unassembled WGS sequence"/>
</dbReference>
<evidence type="ECO:0000313" key="2">
    <source>
        <dbReference type="EMBL" id="EDS44549.1"/>
    </source>
</evidence>
<proteinExistence type="predicted"/>
<reference evidence="3" key="2">
    <citation type="submission" date="2021-02" db="UniProtKB">
        <authorList>
            <consortium name="EnsemblMetazoa"/>
        </authorList>
    </citation>
    <scope>IDENTIFICATION</scope>
    <source>
        <strain evidence="3">JHB</strain>
    </source>
</reference>
<dbReference type="VEuPathDB" id="VectorBase:CQUJHB003020"/>
<dbReference type="eggNOG" id="ENOG502TB2X">
    <property type="taxonomic scope" value="Eukaryota"/>
</dbReference>
<dbReference type="KEGG" id="cqu:CpipJ_CPIJ004738"/>
<dbReference type="EMBL" id="DS231897">
    <property type="protein sequence ID" value="EDS44549.1"/>
    <property type="molecule type" value="Genomic_DNA"/>
</dbReference>
<dbReference type="OrthoDB" id="19261at2759"/>
<dbReference type="EnsemblMetazoa" id="CPIJ004738-RA">
    <property type="protein sequence ID" value="CPIJ004738-PA"/>
    <property type="gene ID" value="CPIJ004738"/>
</dbReference>
<dbReference type="InParanoid" id="B0WDH8"/>
<dbReference type="VEuPathDB" id="VectorBase:CPIJ004738"/>
<sequence>MQRRSRVPLHHQRLHPVILHLSGVGEISEDTDTVVVRRRSLGDEIPSLKWSVSRCNQLTWLRRGGWAILATLGIEMESFGSNITRHWRPANRCRNIHTNMVTEPMQDGGNMIDMPAMDDHESTNMIGTGGGGSTSTDTDLKAKVAARPGVGSNRPTSTMGHSGGAGVGSRWSVVGTMAMVATASIVIGLN</sequence>
<keyword evidence="4" id="KW-1185">Reference proteome</keyword>
<organism>
    <name type="scientific">Culex quinquefasciatus</name>
    <name type="common">Southern house mosquito</name>
    <name type="synonym">Culex pungens</name>
    <dbReference type="NCBI Taxonomy" id="7176"/>
    <lineage>
        <taxon>Eukaryota</taxon>
        <taxon>Metazoa</taxon>
        <taxon>Ecdysozoa</taxon>
        <taxon>Arthropoda</taxon>
        <taxon>Hexapoda</taxon>
        <taxon>Insecta</taxon>
        <taxon>Pterygota</taxon>
        <taxon>Neoptera</taxon>
        <taxon>Endopterygota</taxon>
        <taxon>Diptera</taxon>
        <taxon>Nematocera</taxon>
        <taxon>Culicoidea</taxon>
        <taxon>Culicidae</taxon>
        <taxon>Culicinae</taxon>
        <taxon>Culicini</taxon>
        <taxon>Culex</taxon>
        <taxon>Culex</taxon>
    </lineage>
</organism>
<accession>B0WDH8</accession>